<proteinExistence type="predicted"/>
<keyword evidence="2" id="KW-1185">Reference proteome</keyword>
<gene>
    <name evidence="1" type="ORF">F4559_001886</name>
</gene>
<evidence type="ECO:0000313" key="1">
    <source>
        <dbReference type="EMBL" id="MBB4964527.1"/>
    </source>
</evidence>
<accession>A0A7W7T1V7</accession>
<comment type="caution">
    <text evidence="1">The sequence shown here is derived from an EMBL/GenBank/DDBJ whole genome shotgun (WGS) entry which is preliminary data.</text>
</comment>
<reference evidence="1 2" key="1">
    <citation type="submission" date="2020-08" db="EMBL/GenBank/DDBJ databases">
        <title>Sequencing the genomes of 1000 actinobacteria strains.</title>
        <authorList>
            <person name="Klenk H.-P."/>
        </authorList>
    </citation>
    <scope>NUCLEOTIDE SEQUENCE [LARGE SCALE GENOMIC DNA]</scope>
    <source>
        <strain evidence="1 2">DSM 45084</strain>
    </source>
</reference>
<dbReference type="EMBL" id="JACHJS010000001">
    <property type="protein sequence ID" value="MBB4964527.1"/>
    <property type="molecule type" value="Genomic_DNA"/>
</dbReference>
<dbReference type="AlphaFoldDB" id="A0A7W7T1V7"/>
<name>A0A7W7T1V7_9PSEU</name>
<organism evidence="1 2">
    <name type="scientific">Saccharothrix violaceirubra</name>
    <dbReference type="NCBI Taxonomy" id="413306"/>
    <lineage>
        <taxon>Bacteria</taxon>
        <taxon>Bacillati</taxon>
        <taxon>Actinomycetota</taxon>
        <taxon>Actinomycetes</taxon>
        <taxon>Pseudonocardiales</taxon>
        <taxon>Pseudonocardiaceae</taxon>
        <taxon>Saccharothrix</taxon>
    </lineage>
</organism>
<sequence>MTIKMKSIRIRWVGPVDLTSASCSVCQVPAR</sequence>
<dbReference type="Proteomes" id="UP000542674">
    <property type="component" value="Unassembled WGS sequence"/>
</dbReference>
<evidence type="ECO:0000313" key="2">
    <source>
        <dbReference type="Proteomes" id="UP000542674"/>
    </source>
</evidence>
<protein>
    <submittedName>
        <fullName evidence="1">Uncharacterized protein</fullName>
    </submittedName>
</protein>